<proteinExistence type="predicted"/>
<keyword evidence="2" id="KW-1185">Reference proteome</keyword>
<organism evidence="1 2">
    <name type="scientific">Nocardioides simplex</name>
    <name type="common">Arthrobacter simplex</name>
    <dbReference type="NCBI Taxonomy" id="2045"/>
    <lineage>
        <taxon>Bacteria</taxon>
        <taxon>Bacillati</taxon>
        <taxon>Actinomycetota</taxon>
        <taxon>Actinomycetes</taxon>
        <taxon>Propionibacteriales</taxon>
        <taxon>Nocardioidaceae</taxon>
        <taxon>Pimelobacter</taxon>
    </lineage>
</organism>
<dbReference type="GeneID" id="96611879"/>
<evidence type="ECO:0000313" key="2">
    <source>
        <dbReference type="Proteomes" id="UP000030300"/>
    </source>
</evidence>
<dbReference type="OrthoDB" id="5707016at2"/>
<dbReference type="AlphaFoldDB" id="A0A0A1DP47"/>
<dbReference type="InterPro" id="IPR018644">
    <property type="entry name" value="DUF2071"/>
</dbReference>
<dbReference type="STRING" id="2045.KR76_24265"/>
<sequence>MVDGVRGTERPPVRWFHAASDLADFMITTFRVAPERLARHLPPGWEPEVLPLAEGPAALVSAVAFRDEAFHFRGLPRVAITCGQVNYRAYVRRAGVLGAWFLGTAFDHATVALPRHLWGMPWHRERIALTAAWDDARATWRLRTDDAVCRATEAPVVPAGLDGFATDDAWHALLTHPTQGWYRRRRGGGVGTYSIWHPPMTVRHFVADDARFPFLERLGLVVPGQEPHSMLGQELLPFDIHTPPQRAVSGHRPARVTAGR</sequence>
<dbReference type="eggNOG" id="COG3361">
    <property type="taxonomic scope" value="Bacteria"/>
</dbReference>
<evidence type="ECO:0000313" key="1">
    <source>
        <dbReference type="EMBL" id="AIY19114.1"/>
    </source>
</evidence>
<dbReference type="Proteomes" id="UP000030300">
    <property type="component" value="Chromosome"/>
</dbReference>
<dbReference type="Pfam" id="PF09844">
    <property type="entry name" value="DUF2071"/>
    <property type="match status" value="1"/>
</dbReference>
<protein>
    <submittedName>
        <fullName evidence="1">Uncharacterized protein</fullName>
    </submittedName>
</protein>
<dbReference type="HOGENOM" id="CLU_1044385_0_0_11"/>
<dbReference type="EMBL" id="CP009896">
    <property type="protein sequence ID" value="AIY19114.1"/>
    <property type="molecule type" value="Genomic_DNA"/>
</dbReference>
<gene>
    <name evidence="1" type="ORF">KR76_24265</name>
</gene>
<dbReference type="KEGG" id="psim:KR76_24265"/>
<reference evidence="1 2" key="1">
    <citation type="journal article" date="2015" name="Genome Announc.">
        <title>Complete Genome Sequence of Steroid-Transforming Nocardioides simplex VKM Ac-2033D.</title>
        <authorList>
            <person name="Shtratnikova V.Y."/>
            <person name="Schelkunov M.I."/>
            <person name="Pekov Y.A."/>
            <person name="Fokina V.V."/>
            <person name="Logacheva M.D."/>
            <person name="Sokolov S.L."/>
            <person name="Bragin E.Y."/>
            <person name="Ashapkin V.V."/>
            <person name="Donova M.V."/>
        </authorList>
    </citation>
    <scope>NUCLEOTIDE SEQUENCE [LARGE SCALE GENOMIC DNA]</scope>
    <source>
        <strain evidence="1 2">VKM Ac-2033D</strain>
    </source>
</reference>
<dbReference type="RefSeq" id="WP_038682029.1">
    <property type="nucleotide sequence ID" value="NZ_BJMC01000015.1"/>
</dbReference>
<accession>A0A0A1DP47</accession>
<name>A0A0A1DP47_NOCSI</name>